<dbReference type="Gene3D" id="3.40.1000.50">
    <property type="entry name" value="Repressor of RNA polymerase III transcription Maf1"/>
    <property type="match status" value="1"/>
</dbReference>
<dbReference type="AlphaFoldDB" id="A0A0H5R9B9"/>
<dbReference type="PANTHER" id="PTHR22504:SF0">
    <property type="entry name" value="REPRESSOR OF RNA POLYMERASE III TRANSCRIPTION MAF1 HOMOLOG"/>
    <property type="match status" value="1"/>
</dbReference>
<reference evidence="1" key="1">
    <citation type="submission" date="2015-04" db="EMBL/GenBank/DDBJ databases">
        <title>The genome sequence of the plant pathogenic Rhizarian Plasmodiophora brassicae reveals insights in its biotrophic life cycle and the origin of chitin synthesis.</title>
        <authorList>
            <person name="Schwelm A."/>
            <person name="Fogelqvist J."/>
            <person name="Knaust A."/>
            <person name="Julke S."/>
            <person name="Lilja T."/>
            <person name="Dhandapani V."/>
            <person name="Bonilla-Rosso G."/>
            <person name="Karlsson M."/>
            <person name="Shevchenko A."/>
            <person name="Choi S.R."/>
            <person name="Kim H.G."/>
            <person name="Park J.Y."/>
            <person name="Lim Y.P."/>
            <person name="Ludwig-Muller J."/>
            <person name="Dixelius C."/>
        </authorList>
    </citation>
    <scope>NUCLEOTIDE SEQUENCE</scope>
    <source>
        <tissue evidence="1">Potato root galls</tissue>
    </source>
</reference>
<dbReference type="GO" id="GO:0000994">
    <property type="term" value="F:RNA polymerase III core binding"/>
    <property type="evidence" value="ECO:0007669"/>
    <property type="project" value="TreeGrafter"/>
</dbReference>
<name>A0A0H5R9B9_9EUKA</name>
<protein>
    <recommendedName>
        <fullName evidence="2">Repressor of RNA polymerase III transcription</fullName>
    </recommendedName>
</protein>
<dbReference type="GO" id="GO:0005634">
    <property type="term" value="C:nucleus"/>
    <property type="evidence" value="ECO:0007669"/>
    <property type="project" value="TreeGrafter"/>
</dbReference>
<evidence type="ECO:0000313" key="1">
    <source>
        <dbReference type="EMBL" id="CRZ10366.1"/>
    </source>
</evidence>
<organism evidence="1">
    <name type="scientific">Spongospora subterranea</name>
    <dbReference type="NCBI Taxonomy" id="70186"/>
    <lineage>
        <taxon>Eukaryota</taxon>
        <taxon>Sar</taxon>
        <taxon>Rhizaria</taxon>
        <taxon>Endomyxa</taxon>
        <taxon>Phytomyxea</taxon>
        <taxon>Plasmodiophorida</taxon>
        <taxon>Plasmodiophoridae</taxon>
        <taxon>Spongospora</taxon>
    </lineage>
</organism>
<dbReference type="GO" id="GO:0016480">
    <property type="term" value="P:negative regulation of transcription by RNA polymerase III"/>
    <property type="evidence" value="ECO:0007669"/>
    <property type="project" value="InterPro"/>
</dbReference>
<dbReference type="InterPro" id="IPR038564">
    <property type="entry name" value="Maf1_sf"/>
</dbReference>
<accession>A0A0H5R9B9</accession>
<dbReference type="Pfam" id="PF09174">
    <property type="entry name" value="Maf1"/>
    <property type="match status" value="1"/>
</dbReference>
<evidence type="ECO:0008006" key="2">
    <source>
        <dbReference type="Google" id="ProtNLM"/>
    </source>
</evidence>
<proteinExistence type="predicted"/>
<dbReference type="InterPro" id="IPR015257">
    <property type="entry name" value="Maf1"/>
</dbReference>
<sequence length="249" mass="27820">MKFLDVPELEDINERLNCLDLGDRILNARLEAYTCRPYKEDKKLLSEISRKYNDDGVGRGQCNSPLGSMKLPSTRKLFSQLISVMNQSFIDYDFRDASPDNFKPVSLSEASRAINMHVLDPVEKEVPGLKASFWHTVDEFMDLNAADVYRYESNLDLDVFTKGKLFSCNFFFINRKKSRLVFFAAGAVSSLHSAASELQTPIASMMDMEDGACCEEGGSDDDSCQVLSSSWMGSVTLVADSNTKPARPS</sequence>
<dbReference type="PANTHER" id="PTHR22504">
    <property type="entry name" value="REPRESSOR OF RNA POLYMERASE III TRANSCRIPTION MAF1"/>
    <property type="match status" value="1"/>
</dbReference>
<dbReference type="EMBL" id="HACM01009924">
    <property type="protein sequence ID" value="CRZ10366.1"/>
    <property type="molecule type" value="Transcribed_RNA"/>
</dbReference>